<organism evidence="3 4">
    <name type="scientific">Eimeria tenella</name>
    <name type="common">Coccidian parasite</name>
    <dbReference type="NCBI Taxonomy" id="5802"/>
    <lineage>
        <taxon>Eukaryota</taxon>
        <taxon>Sar</taxon>
        <taxon>Alveolata</taxon>
        <taxon>Apicomplexa</taxon>
        <taxon>Conoidasida</taxon>
        <taxon>Coccidia</taxon>
        <taxon>Eucoccidiorida</taxon>
        <taxon>Eimeriorina</taxon>
        <taxon>Eimeriidae</taxon>
        <taxon>Eimeria</taxon>
    </lineage>
</organism>
<dbReference type="EMBL" id="HG675628">
    <property type="protein sequence ID" value="CDJ41494.1"/>
    <property type="molecule type" value="Genomic_DNA"/>
</dbReference>
<dbReference type="VEuPathDB" id="ToxoDB:ETH2_0907700"/>
<keyword evidence="4" id="KW-1185">Reference proteome</keyword>
<evidence type="ECO:0000313" key="4">
    <source>
        <dbReference type="Proteomes" id="UP000030747"/>
    </source>
</evidence>
<dbReference type="VEuPathDB" id="ToxoDB:ETH_00007110"/>
<evidence type="ECO:0000256" key="1">
    <source>
        <dbReference type="ARBA" id="ARBA00005536"/>
    </source>
</evidence>
<dbReference type="RefSeq" id="XP_013232244.1">
    <property type="nucleotide sequence ID" value="XM_013376790.1"/>
</dbReference>
<proteinExistence type="inferred from homology"/>
<dbReference type="PANTHER" id="PTHR12161">
    <property type="entry name" value="IST1 FAMILY MEMBER"/>
    <property type="match status" value="1"/>
</dbReference>
<dbReference type="PANTHER" id="PTHR12161:SF5">
    <property type="entry name" value="IST1 HOMOLOG"/>
    <property type="match status" value="1"/>
</dbReference>
<reference evidence="3" key="2">
    <citation type="submission" date="2013-10" db="EMBL/GenBank/DDBJ databases">
        <authorList>
            <person name="Aslett M."/>
        </authorList>
    </citation>
    <scope>NUCLEOTIDE SEQUENCE [LARGE SCALE GENOMIC DNA]</scope>
    <source>
        <strain evidence="3">Houghton</strain>
    </source>
</reference>
<accession>U6KYW2</accession>
<dbReference type="InterPro" id="IPR042277">
    <property type="entry name" value="IST1-like"/>
</dbReference>
<feature type="region of interest" description="Disordered" evidence="2">
    <location>
        <begin position="172"/>
        <end position="251"/>
    </location>
</feature>
<evidence type="ECO:0008006" key="5">
    <source>
        <dbReference type="Google" id="ProtNLM"/>
    </source>
</evidence>
<dbReference type="Gene3D" id="1.20.1260.60">
    <property type="entry name" value="Vacuolar protein sorting-associated protein Ist1"/>
    <property type="match status" value="1"/>
</dbReference>
<dbReference type="OrthoDB" id="29853at2759"/>
<dbReference type="AlphaFoldDB" id="U6KYW2"/>
<gene>
    <name evidence="3" type="ORF">ETH_00007110</name>
</gene>
<evidence type="ECO:0000256" key="2">
    <source>
        <dbReference type="SAM" id="MobiDB-lite"/>
    </source>
</evidence>
<protein>
    <recommendedName>
        <fullName evidence="5">IST1 homolog</fullName>
    </recommendedName>
</protein>
<evidence type="ECO:0000313" key="3">
    <source>
        <dbReference type="EMBL" id="CDJ41494.1"/>
    </source>
</evidence>
<dbReference type="GeneID" id="25250624"/>
<dbReference type="Pfam" id="PF03398">
    <property type="entry name" value="Ist1"/>
    <property type="match status" value="1"/>
</dbReference>
<dbReference type="GO" id="GO:0015031">
    <property type="term" value="P:protein transport"/>
    <property type="evidence" value="ECO:0007669"/>
    <property type="project" value="InterPro"/>
</dbReference>
<sequence length="426" mass="46802">MAISRARMCTNRLQNSIRLQRREIAGFLREGREEGARLKAEHLLREYRLERAMEILVTVCELLISRLSYLATERICPPDLLSPIHSLLYCIDELATVRKQFAVKYGEALVEAAVKNAKQEVHFKLVHALSLAPPLEFDLQQLLCGIAKEYLISDWKPSIALDASPACDFIPRPSMESNHSRAHPNGSPPFPEVQRQQQLPCRKHGQQGTDSLVAGRLATRKVPGPPSSVEAPIPVPGRRSNGDPKPSPIGANAHQQLEEEAPTCQADALQSAALHEEEMGFPSLHPPPHAKPTYSGGAASESVLLHEIEYKTTPEQDECILDIDRHYSDARLREDCVTPLQQEIPLGSWPYPITASRPAPGSAQLAWQQRTRAEGQVTGPVTHDCTGTSKVSLSLPNPSDSDAVLLRNGVSCIPIPVAAMPAFFPV</sequence>
<name>U6KYW2_EIMTE</name>
<dbReference type="InterPro" id="IPR005061">
    <property type="entry name" value="Ist1"/>
</dbReference>
<comment type="similarity">
    <text evidence="1">Belongs to the IST1 family.</text>
</comment>
<dbReference type="OMA" id="AKQEVHF"/>
<reference evidence="3" key="1">
    <citation type="submission" date="2013-10" db="EMBL/GenBank/DDBJ databases">
        <title>Genomic analysis of the causative agents of coccidiosis in chickens.</title>
        <authorList>
            <person name="Reid A.J."/>
            <person name="Blake D."/>
            <person name="Billington K."/>
            <person name="Browne H."/>
            <person name="Dunn M."/>
            <person name="Hung S."/>
            <person name="Kawahara F."/>
            <person name="Miranda-Saavedra D."/>
            <person name="Mourier T."/>
            <person name="Nagra H."/>
            <person name="Otto T.D."/>
            <person name="Rawlings N."/>
            <person name="Sanchez A."/>
            <person name="Sanders M."/>
            <person name="Subramaniam C."/>
            <person name="Tay Y."/>
            <person name="Dear P."/>
            <person name="Doerig C."/>
            <person name="Gruber A."/>
            <person name="Parkinson J."/>
            <person name="Shirley M."/>
            <person name="Wan K.L."/>
            <person name="Berriman M."/>
            <person name="Tomley F."/>
            <person name="Pain A."/>
        </authorList>
    </citation>
    <scope>NUCLEOTIDE SEQUENCE [LARGE SCALE GENOMIC DNA]</scope>
    <source>
        <strain evidence="3">Houghton</strain>
    </source>
</reference>
<dbReference type="Proteomes" id="UP000030747">
    <property type="component" value="Unassembled WGS sequence"/>
</dbReference>